<dbReference type="PROSITE" id="PS50893">
    <property type="entry name" value="ABC_TRANSPORTER_2"/>
    <property type="match status" value="1"/>
</dbReference>
<feature type="domain" description="ABC transporter" evidence="6">
    <location>
        <begin position="5"/>
        <end position="239"/>
    </location>
</feature>
<dbReference type="EC" id="7.6.2.9" evidence="5"/>
<dbReference type="SMART" id="SM00382">
    <property type="entry name" value="AAA"/>
    <property type="match status" value="1"/>
</dbReference>
<dbReference type="PROSITE" id="PS00211">
    <property type="entry name" value="ABC_TRANSPORTER_1"/>
    <property type="match status" value="1"/>
</dbReference>
<evidence type="ECO:0000256" key="2">
    <source>
        <dbReference type="ARBA" id="ARBA00022448"/>
    </source>
</evidence>
<dbReference type="FunFam" id="3.40.50.300:FF:000425">
    <property type="entry name" value="Probable ABC transporter, ATP-binding subunit"/>
    <property type="match status" value="1"/>
</dbReference>
<dbReference type="PANTHER" id="PTHR43117">
    <property type="entry name" value="OSMOPROTECTANT IMPORT ATP-BINDING PROTEIN OSMV"/>
    <property type="match status" value="1"/>
</dbReference>
<comment type="caution">
    <text evidence="7">The sequence shown here is derived from an EMBL/GenBank/DDBJ whole genome shotgun (WGS) entry which is preliminary data.</text>
</comment>
<dbReference type="RefSeq" id="WP_153494587.1">
    <property type="nucleotide sequence ID" value="NZ_CAXYUY010000005.1"/>
</dbReference>
<gene>
    <name evidence="7" type="ORF">GHI93_00435</name>
</gene>
<dbReference type="AlphaFoldDB" id="A0A7X1Z804"/>
<dbReference type="PANTHER" id="PTHR43117:SF4">
    <property type="entry name" value="OSMOPROTECTANT IMPORT ATP-BINDING PROTEIN OSMV"/>
    <property type="match status" value="1"/>
</dbReference>
<keyword evidence="4 7" id="KW-0067">ATP-binding</keyword>
<sequence>MANIIEFKEVGLRYGDKSVVSQLNFSIQEGEIFVLVGPSGGGKTSTLKMINALVVPTDGDVYFADKKIKDYDLQNLRLKIGYVLQQIALFPNMTVQQNIELIPELRGWDKVKRHERCDYLLNKVGLDAEKYKGRYPNELSGGEQQRIGILRAIAAEPDLILMDEPFSALDPISRTSLQDLILNIHDELGTTIVFVTHDMNEALKVGSRIAVVTDGSIVQLDTPEAIKNNPASEFVKSFFGAAHFSKNKTLRDVLDQIVLVSTDKPAETILSVLTELSEVYDALIRADKLAIFDENNQFLGNLTKEKIFEFLSVSQ</sequence>
<dbReference type="Pfam" id="PF00005">
    <property type="entry name" value="ABC_tran"/>
    <property type="match status" value="1"/>
</dbReference>
<evidence type="ECO:0000256" key="4">
    <source>
        <dbReference type="ARBA" id="ARBA00022840"/>
    </source>
</evidence>
<organism evidence="7 8">
    <name type="scientific">Lactococcus hircilactis</name>
    <dbReference type="NCBI Taxonomy" id="1494462"/>
    <lineage>
        <taxon>Bacteria</taxon>
        <taxon>Bacillati</taxon>
        <taxon>Bacillota</taxon>
        <taxon>Bacilli</taxon>
        <taxon>Lactobacillales</taxon>
        <taxon>Streptococcaceae</taxon>
        <taxon>Lactococcus</taxon>
    </lineage>
</organism>
<proteinExistence type="inferred from homology"/>
<dbReference type="OrthoDB" id="9802264at2"/>
<dbReference type="InterPro" id="IPR027417">
    <property type="entry name" value="P-loop_NTPase"/>
</dbReference>
<reference evidence="7 8" key="1">
    <citation type="submission" date="2019-10" db="EMBL/GenBank/DDBJ databases">
        <authorList>
            <person name="Dong K."/>
        </authorList>
    </citation>
    <scope>NUCLEOTIDE SEQUENCE [LARGE SCALE GENOMIC DNA]</scope>
    <source>
        <strain evidence="7 8">DSM 28960</strain>
    </source>
</reference>
<evidence type="ECO:0000313" key="7">
    <source>
        <dbReference type="EMBL" id="MQW38417.1"/>
    </source>
</evidence>
<evidence type="ECO:0000259" key="6">
    <source>
        <dbReference type="PROSITE" id="PS50893"/>
    </source>
</evidence>
<dbReference type="GO" id="GO:0016887">
    <property type="term" value="F:ATP hydrolysis activity"/>
    <property type="evidence" value="ECO:0007669"/>
    <property type="project" value="InterPro"/>
</dbReference>
<evidence type="ECO:0000256" key="5">
    <source>
        <dbReference type="ARBA" id="ARBA00066388"/>
    </source>
</evidence>
<dbReference type="GO" id="GO:0015418">
    <property type="term" value="F:ABC-type quaternary ammonium compound transporting activity"/>
    <property type="evidence" value="ECO:0007669"/>
    <property type="project" value="UniProtKB-EC"/>
</dbReference>
<name>A0A7X1Z804_9LACT</name>
<evidence type="ECO:0000256" key="1">
    <source>
        <dbReference type="ARBA" id="ARBA00005417"/>
    </source>
</evidence>
<keyword evidence="2" id="KW-0813">Transport</keyword>
<dbReference type="InterPro" id="IPR017871">
    <property type="entry name" value="ABC_transporter-like_CS"/>
</dbReference>
<dbReference type="Gene3D" id="3.40.50.300">
    <property type="entry name" value="P-loop containing nucleotide triphosphate hydrolases"/>
    <property type="match status" value="1"/>
</dbReference>
<comment type="similarity">
    <text evidence="1">Belongs to the ABC transporter superfamily.</text>
</comment>
<evidence type="ECO:0000313" key="8">
    <source>
        <dbReference type="Proteomes" id="UP000439550"/>
    </source>
</evidence>
<evidence type="ECO:0000256" key="3">
    <source>
        <dbReference type="ARBA" id="ARBA00022741"/>
    </source>
</evidence>
<accession>A0A7X1Z804</accession>
<dbReference type="InterPro" id="IPR003593">
    <property type="entry name" value="AAA+_ATPase"/>
</dbReference>
<dbReference type="Proteomes" id="UP000439550">
    <property type="component" value="Unassembled WGS sequence"/>
</dbReference>
<dbReference type="SUPFAM" id="SSF52540">
    <property type="entry name" value="P-loop containing nucleoside triphosphate hydrolases"/>
    <property type="match status" value="1"/>
</dbReference>
<dbReference type="EMBL" id="WITJ01000001">
    <property type="protein sequence ID" value="MQW38417.1"/>
    <property type="molecule type" value="Genomic_DNA"/>
</dbReference>
<protein>
    <recommendedName>
        <fullName evidence="5">ABC-type quaternary amine transporter</fullName>
        <ecNumber evidence="5">7.6.2.9</ecNumber>
    </recommendedName>
</protein>
<keyword evidence="3" id="KW-0547">Nucleotide-binding</keyword>
<dbReference type="GO" id="GO:0005524">
    <property type="term" value="F:ATP binding"/>
    <property type="evidence" value="ECO:0007669"/>
    <property type="project" value="UniProtKB-KW"/>
</dbReference>
<dbReference type="InterPro" id="IPR003439">
    <property type="entry name" value="ABC_transporter-like_ATP-bd"/>
</dbReference>
<keyword evidence="8" id="KW-1185">Reference proteome</keyword>